<dbReference type="PANTHER" id="PTHR42887:SF2">
    <property type="entry name" value="OS12G0638800 PROTEIN"/>
    <property type="match status" value="1"/>
</dbReference>
<dbReference type="PRINTS" id="PR00368">
    <property type="entry name" value="FADPNR"/>
</dbReference>
<sequence>MTQTHTQIAVIGGGASGMTAAYTAARAGAQVTLLERLPRVGKKLLLTGNGRCNLGNIHRELNHYHGSLPQATQILAQTDPEAFFRRLGVCCRTDPEGRIYPMSNTAASVLDGLRFACDDQGVQTCCDAQVTGMRRDKGGFLLTTPQGGLHAERVIFSAGGYAAPNCGTDGTAMALLRGLGHPVHTPQPALCPIRTDPAAVKALKGIRVHAAVSAILGSKCLRQETGELQFADGTLSGICVFQLSGLAAQYGCKLTVSVDLLPEWSREKAYRMLSELHTQRRKLPLEELLTGMLPKRLGQVLLRRITDAPLTEPASRLSPGQLQQTAQLLKALPFPVTGTAPWQTAQVTMGGIPGSALTDTLESRICPGLYITGEATDLYGDCGGYNLMWAWASGICAGKAAAGSLHRKECNP</sequence>
<evidence type="ECO:0000256" key="1">
    <source>
        <dbReference type="ARBA" id="ARBA00001974"/>
    </source>
</evidence>
<evidence type="ECO:0000256" key="2">
    <source>
        <dbReference type="ARBA" id="ARBA00022630"/>
    </source>
</evidence>
<evidence type="ECO:0000259" key="4">
    <source>
        <dbReference type="Pfam" id="PF03486"/>
    </source>
</evidence>
<comment type="cofactor">
    <cofactor evidence="1">
        <name>FAD</name>
        <dbReference type="ChEBI" id="CHEBI:57692"/>
    </cofactor>
</comment>
<dbReference type="PRINTS" id="PR00411">
    <property type="entry name" value="PNDRDTASEI"/>
</dbReference>
<evidence type="ECO:0000313" key="7">
    <source>
        <dbReference type="Proteomes" id="UP000007054"/>
    </source>
</evidence>
<dbReference type="AlphaFoldDB" id="D4LCL3"/>
<dbReference type="BioCyc" id="RCHA213810:RUM_RS05890-MONOMER"/>
<dbReference type="PANTHER" id="PTHR42887">
    <property type="entry name" value="OS12G0638800 PROTEIN"/>
    <property type="match status" value="1"/>
</dbReference>
<feature type="domain" description="RsdA/BaiN/AoA(So)-like Rossmann fold-like" evidence="4">
    <location>
        <begin position="7"/>
        <end position="399"/>
    </location>
</feature>
<dbReference type="STRING" id="213810.RUM_12250"/>
<dbReference type="PATRIC" id="fig|213810.4.peg.1122"/>
<dbReference type="GeneID" id="83155959"/>
<dbReference type="InterPro" id="IPR055178">
    <property type="entry name" value="RsdA/BaiN/AoA(So)-like_dom"/>
</dbReference>
<dbReference type="SUPFAM" id="SSF51905">
    <property type="entry name" value="FAD/NAD(P)-binding domain"/>
    <property type="match status" value="1"/>
</dbReference>
<dbReference type="InterPro" id="IPR023166">
    <property type="entry name" value="BaiN-like_dom_sf"/>
</dbReference>
<gene>
    <name evidence="6" type="ordered locus">RUM_12250</name>
</gene>
<dbReference type="Gene3D" id="2.40.30.10">
    <property type="entry name" value="Translation factors"/>
    <property type="match status" value="1"/>
</dbReference>
<feature type="domain" description="RsdA/BaiN/AoA(So)-like insert" evidence="5">
    <location>
        <begin position="187"/>
        <end position="347"/>
    </location>
</feature>
<keyword evidence="2" id="KW-0285">Flavoprotein</keyword>
<reference evidence="6" key="1">
    <citation type="submission" date="2010-03" db="EMBL/GenBank/DDBJ databases">
        <title>The genome sequence of Ruminococcus sp. 18P13.</title>
        <authorList>
            <consortium name="metaHIT consortium -- http://www.metahit.eu/"/>
            <person name="Pajon A."/>
            <person name="Turner K."/>
            <person name="Parkhill J."/>
            <person name="Bernalier A."/>
        </authorList>
    </citation>
    <scope>NUCLEOTIDE SEQUENCE [LARGE SCALE GENOMIC DNA]</scope>
    <source>
        <strain evidence="6">Type strain: 18P13</strain>
    </source>
</reference>
<dbReference type="InterPro" id="IPR057661">
    <property type="entry name" value="RsdA/BaiN/AoA(So)_Rossmann"/>
</dbReference>
<reference evidence="6" key="2">
    <citation type="submission" date="2010-03" db="EMBL/GenBank/DDBJ databases">
        <authorList>
            <person name="Pajon A."/>
        </authorList>
    </citation>
    <scope>NUCLEOTIDE SEQUENCE</scope>
    <source>
        <strain evidence="6">Type strain: 18P13</strain>
    </source>
</reference>
<dbReference type="InterPro" id="IPR036188">
    <property type="entry name" value="FAD/NAD-bd_sf"/>
</dbReference>
<evidence type="ECO:0000313" key="6">
    <source>
        <dbReference type="EMBL" id="CBL17358.1"/>
    </source>
</evidence>
<dbReference type="EMBL" id="FP929052">
    <property type="protein sequence ID" value="CBL17358.1"/>
    <property type="molecule type" value="Genomic_DNA"/>
</dbReference>
<proteinExistence type="predicted"/>
<dbReference type="SUPFAM" id="SSF160996">
    <property type="entry name" value="HI0933 insert domain-like"/>
    <property type="match status" value="1"/>
</dbReference>
<dbReference type="OrthoDB" id="9773233at2"/>
<dbReference type="Proteomes" id="UP000007054">
    <property type="component" value="Chromosome"/>
</dbReference>
<protein>
    <submittedName>
        <fullName evidence="6">Predicted flavoproteins</fullName>
    </submittedName>
</protein>
<organism evidence="6 7">
    <name type="scientific">Ruminococcus champanellensis (strain DSM 18848 / JCM 17042 / KCTC 15320 / 18P13)</name>
    <dbReference type="NCBI Taxonomy" id="213810"/>
    <lineage>
        <taxon>Bacteria</taxon>
        <taxon>Bacillati</taxon>
        <taxon>Bacillota</taxon>
        <taxon>Clostridia</taxon>
        <taxon>Eubacteriales</taxon>
        <taxon>Oscillospiraceae</taxon>
        <taxon>Ruminococcus</taxon>
    </lineage>
</organism>
<evidence type="ECO:0000256" key="3">
    <source>
        <dbReference type="ARBA" id="ARBA00022827"/>
    </source>
</evidence>
<evidence type="ECO:0000259" key="5">
    <source>
        <dbReference type="Pfam" id="PF22780"/>
    </source>
</evidence>
<dbReference type="HOGENOM" id="CLU_025174_3_1_9"/>
<dbReference type="NCBIfam" id="TIGR00275">
    <property type="entry name" value="aminoacetone oxidase family FAD-binding enzyme"/>
    <property type="match status" value="1"/>
</dbReference>
<dbReference type="RefSeq" id="WP_015558265.1">
    <property type="nucleotide sequence ID" value="NC_021039.1"/>
</dbReference>
<keyword evidence="3" id="KW-0274">FAD</keyword>
<accession>D4LCL3</accession>
<dbReference type="Gene3D" id="1.10.8.260">
    <property type="entry name" value="HI0933 insert domain-like"/>
    <property type="match status" value="1"/>
</dbReference>
<dbReference type="Pfam" id="PF03486">
    <property type="entry name" value="HI0933_like"/>
    <property type="match status" value="1"/>
</dbReference>
<dbReference type="InterPro" id="IPR004792">
    <property type="entry name" value="BaiN-like"/>
</dbReference>
<name>D4LCL3_RUMC1</name>
<keyword evidence="7" id="KW-1185">Reference proteome</keyword>
<dbReference type="KEGG" id="rch:RUM_12250"/>
<dbReference type="Pfam" id="PF22780">
    <property type="entry name" value="HI0933_like_1st"/>
    <property type="match status" value="1"/>
</dbReference>
<dbReference type="Gene3D" id="3.50.50.60">
    <property type="entry name" value="FAD/NAD(P)-binding domain"/>
    <property type="match status" value="1"/>
</dbReference>